<accession>A0ABD0M7N6</accession>
<dbReference type="AlphaFoldDB" id="A0ABD0M7N6"/>
<gene>
    <name evidence="1" type="ORF">BaRGS_00001445</name>
</gene>
<organism evidence="1 2">
    <name type="scientific">Batillaria attramentaria</name>
    <dbReference type="NCBI Taxonomy" id="370345"/>
    <lineage>
        <taxon>Eukaryota</taxon>
        <taxon>Metazoa</taxon>
        <taxon>Spiralia</taxon>
        <taxon>Lophotrochozoa</taxon>
        <taxon>Mollusca</taxon>
        <taxon>Gastropoda</taxon>
        <taxon>Caenogastropoda</taxon>
        <taxon>Sorbeoconcha</taxon>
        <taxon>Cerithioidea</taxon>
        <taxon>Batillariidae</taxon>
        <taxon>Batillaria</taxon>
    </lineage>
</organism>
<sequence length="177" mass="20032">MNSAFKCGQWRIEGTFNVLDDFLCVTSASLDHKHSWPYTVNGVWKSGPTIQVLKDHRGTDKYRRSHEHCGSCFQHKTADKSNPTLKVDPVSLPLHLMNSVTGRETISIFISNSNHNCFQHRADKTNPTFRTSLPPPLLLSLSRSLRDEWLQDCRDHITISVSGRLIDCFGPRGVRAS</sequence>
<reference evidence="1 2" key="1">
    <citation type="journal article" date="2023" name="Sci. Data">
        <title>Genome assembly of the Korean intertidal mud-creeper Batillaria attramentaria.</title>
        <authorList>
            <person name="Patra A.K."/>
            <person name="Ho P.T."/>
            <person name="Jun S."/>
            <person name="Lee S.J."/>
            <person name="Kim Y."/>
            <person name="Won Y.J."/>
        </authorList>
    </citation>
    <scope>NUCLEOTIDE SEQUENCE [LARGE SCALE GENOMIC DNA]</scope>
    <source>
        <strain evidence="1">Wonlab-2016</strain>
    </source>
</reference>
<dbReference type="EMBL" id="JACVVK020000004">
    <property type="protein sequence ID" value="KAK7507510.1"/>
    <property type="molecule type" value="Genomic_DNA"/>
</dbReference>
<protein>
    <submittedName>
        <fullName evidence="1">Uncharacterized protein</fullName>
    </submittedName>
</protein>
<comment type="caution">
    <text evidence="1">The sequence shown here is derived from an EMBL/GenBank/DDBJ whole genome shotgun (WGS) entry which is preliminary data.</text>
</comment>
<keyword evidence="2" id="KW-1185">Reference proteome</keyword>
<evidence type="ECO:0000313" key="1">
    <source>
        <dbReference type="EMBL" id="KAK7507510.1"/>
    </source>
</evidence>
<name>A0ABD0M7N6_9CAEN</name>
<dbReference type="Proteomes" id="UP001519460">
    <property type="component" value="Unassembled WGS sequence"/>
</dbReference>
<evidence type="ECO:0000313" key="2">
    <source>
        <dbReference type="Proteomes" id="UP001519460"/>
    </source>
</evidence>
<proteinExistence type="predicted"/>